<feature type="non-terminal residue" evidence="2">
    <location>
        <position position="1"/>
    </location>
</feature>
<dbReference type="RefSeq" id="XP_007773287.1">
    <property type="nucleotide sequence ID" value="XM_007775097.1"/>
</dbReference>
<feature type="non-terminal residue" evidence="2">
    <location>
        <position position="956"/>
    </location>
</feature>
<feature type="region of interest" description="Disordered" evidence="1">
    <location>
        <begin position="670"/>
        <end position="705"/>
    </location>
</feature>
<dbReference type="GeneID" id="19203737"/>
<dbReference type="EMBL" id="JH711586">
    <property type="protein sequence ID" value="EIW76332.1"/>
    <property type="molecule type" value="Genomic_DNA"/>
</dbReference>
<accession>A0A5M3MAM6</accession>
<dbReference type="OMA" id="HERMNDE"/>
<evidence type="ECO:0000313" key="2">
    <source>
        <dbReference type="EMBL" id="EIW76332.1"/>
    </source>
</evidence>
<evidence type="ECO:0000256" key="1">
    <source>
        <dbReference type="SAM" id="MobiDB-lite"/>
    </source>
</evidence>
<dbReference type="InterPro" id="IPR041078">
    <property type="entry name" value="Plavaka"/>
</dbReference>
<proteinExistence type="predicted"/>
<protein>
    <submittedName>
        <fullName evidence="2">Uncharacterized protein</fullName>
    </submittedName>
</protein>
<organism evidence="2 3">
    <name type="scientific">Coniophora puteana (strain RWD-64-598)</name>
    <name type="common">Brown rot fungus</name>
    <dbReference type="NCBI Taxonomy" id="741705"/>
    <lineage>
        <taxon>Eukaryota</taxon>
        <taxon>Fungi</taxon>
        <taxon>Dikarya</taxon>
        <taxon>Basidiomycota</taxon>
        <taxon>Agaricomycotina</taxon>
        <taxon>Agaricomycetes</taxon>
        <taxon>Agaricomycetidae</taxon>
        <taxon>Boletales</taxon>
        <taxon>Coniophorineae</taxon>
        <taxon>Coniophoraceae</taxon>
        <taxon>Coniophora</taxon>
    </lineage>
</organism>
<keyword evidence="3" id="KW-1185">Reference proteome</keyword>
<gene>
    <name evidence="2" type="ORF">CONPUDRAFT_15727</name>
</gene>
<sequence>IYPYPNISSFLYNRFWKSGLNKSNAARDDMTSVLGDPLFDIADIQGVNFPAIEREVSADVQSPWGSNGWRRSGVAIEVPSSAKSTNKPSFLRFGQPSHTRSHAENNCVINDVRTRSLVQVLQESAAEHSLATECHWHGYEETWRPPYPDHPDERVYGELYTSDAFLQAEREMLATPPEDEHPRAVWGYMFWSDSTHLAQFGQASAWPIYAQCGNMSKYTRCKPSSGTTHHIGFIPPATSIIPELRKCGVENPNPALLAHCKRELVHGVWRLLLDDEFLMAYKHGVLVKCKDGIIRRFYPRIFTYSADYPEKVLLATIRDMGLCPCPRCTMPKGKFRNLGTHTDSRTRTVLTRPDNQSFRDKVSRARRMIYRNGYVVNSTAVDDVLKAESYVPTQNAFSHALQEFDFSVFQMLTVDLLHEFELGVWKSLLSHLVRMLYSMGGQKVHEFNNRFRQISPFGCHAIRRFPNNVSELKKLAARDFEDILQCCIPCFENLFGDDDSNIQKLLFLAAYWHALAKLRLHTDTTLRVLDDATVVFAKQLRFFADSICPKYCTVETDREYEARKRANAHRAAQSTTSSRTHQFRSAATSTITGGKKPKHFNLDTFKLHSLGDYVRMIRLYGTTDSQSSERGELEHRIIKRRYTRGNCRNFIDQLVDVDVMETIHERMNDELQDVLSGQESSSDVAGEKRLDNDSSDNTSQVSAEELADHHRIAKDQSTYLHLSSWLRQPDIQSDPAFENFERRLKGHLLARYQDEVLVSDEPDYDDTALRNVYLRRDTIYSHATASFNYTTYDVRRDSDTINVNGPRQFVLVKAYEDAPDDGSRANPFWYARVLGIYHANVLFRDEITPTRMEFLFVRWLGADPEWTGGPRTQRLDRVGYVPEGDPSGAFGFLDPSQVVRGCHLIPAFSLGYTTSLLRPSKMRDSESKGDWINYYVNRFVDRDMMMRYLGFGVGHL</sequence>
<feature type="compositionally biased region" description="Polar residues" evidence="1">
    <location>
        <begin position="572"/>
        <end position="591"/>
    </location>
</feature>
<dbReference type="AlphaFoldDB" id="A0A5M3MAM6"/>
<evidence type="ECO:0000313" key="3">
    <source>
        <dbReference type="Proteomes" id="UP000053558"/>
    </source>
</evidence>
<reference evidence="3" key="1">
    <citation type="journal article" date="2012" name="Science">
        <title>The Paleozoic origin of enzymatic lignin decomposition reconstructed from 31 fungal genomes.</title>
        <authorList>
            <person name="Floudas D."/>
            <person name="Binder M."/>
            <person name="Riley R."/>
            <person name="Barry K."/>
            <person name="Blanchette R.A."/>
            <person name="Henrissat B."/>
            <person name="Martinez A.T."/>
            <person name="Otillar R."/>
            <person name="Spatafora J.W."/>
            <person name="Yadav J.S."/>
            <person name="Aerts A."/>
            <person name="Benoit I."/>
            <person name="Boyd A."/>
            <person name="Carlson A."/>
            <person name="Copeland A."/>
            <person name="Coutinho P.M."/>
            <person name="de Vries R.P."/>
            <person name="Ferreira P."/>
            <person name="Findley K."/>
            <person name="Foster B."/>
            <person name="Gaskell J."/>
            <person name="Glotzer D."/>
            <person name="Gorecki P."/>
            <person name="Heitman J."/>
            <person name="Hesse C."/>
            <person name="Hori C."/>
            <person name="Igarashi K."/>
            <person name="Jurgens J.A."/>
            <person name="Kallen N."/>
            <person name="Kersten P."/>
            <person name="Kohler A."/>
            <person name="Kuees U."/>
            <person name="Kumar T.K.A."/>
            <person name="Kuo A."/>
            <person name="LaButti K."/>
            <person name="Larrondo L.F."/>
            <person name="Lindquist E."/>
            <person name="Ling A."/>
            <person name="Lombard V."/>
            <person name="Lucas S."/>
            <person name="Lundell T."/>
            <person name="Martin R."/>
            <person name="McLaughlin D.J."/>
            <person name="Morgenstern I."/>
            <person name="Morin E."/>
            <person name="Murat C."/>
            <person name="Nagy L.G."/>
            <person name="Nolan M."/>
            <person name="Ohm R.A."/>
            <person name="Patyshakuliyeva A."/>
            <person name="Rokas A."/>
            <person name="Ruiz-Duenas F.J."/>
            <person name="Sabat G."/>
            <person name="Salamov A."/>
            <person name="Samejima M."/>
            <person name="Schmutz J."/>
            <person name="Slot J.C."/>
            <person name="St John F."/>
            <person name="Stenlid J."/>
            <person name="Sun H."/>
            <person name="Sun S."/>
            <person name="Syed K."/>
            <person name="Tsang A."/>
            <person name="Wiebenga A."/>
            <person name="Young D."/>
            <person name="Pisabarro A."/>
            <person name="Eastwood D.C."/>
            <person name="Martin F."/>
            <person name="Cullen D."/>
            <person name="Grigoriev I.V."/>
            <person name="Hibbett D.S."/>
        </authorList>
    </citation>
    <scope>NUCLEOTIDE SEQUENCE [LARGE SCALE GENOMIC DNA]</scope>
    <source>
        <strain evidence="3">RWD-64-598 SS2</strain>
    </source>
</reference>
<comment type="caution">
    <text evidence="2">The sequence shown here is derived from an EMBL/GenBank/DDBJ whole genome shotgun (WGS) entry which is preliminary data.</text>
</comment>
<feature type="region of interest" description="Disordered" evidence="1">
    <location>
        <begin position="567"/>
        <end position="591"/>
    </location>
</feature>
<name>A0A5M3MAM6_CONPW</name>
<dbReference type="Pfam" id="PF18759">
    <property type="entry name" value="Plavaka"/>
    <property type="match status" value="1"/>
</dbReference>
<dbReference type="KEGG" id="cput:CONPUDRAFT_15727"/>
<dbReference type="OrthoDB" id="2687259at2759"/>
<dbReference type="Proteomes" id="UP000053558">
    <property type="component" value="Unassembled WGS sequence"/>
</dbReference>